<evidence type="ECO:0000313" key="2">
    <source>
        <dbReference type="EMBL" id="EMG01570.1"/>
    </source>
</evidence>
<protein>
    <submittedName>
        <fullName evidence="2">Biotin-lipoyl-like domain protein</fullName>
    </submittedName>
</protein>
<accession>M3HVI3</accession>
<reference evidence="2 3" key="1">
    <citation type="submission" date="2013-01" db="EMBL/GenBank/DDBJ databases">
        <authorList>
            <person name="Harkins D.M."/>
            <person name="Durkin A.S."/>
            <person name="Brinkac L.M."/>
            <person name="Haft D.H."/>
            <person name="Selengut J.D."/>
            <person name="Sanka R."/>
            <person name="DePew J."/>
            <person name="Purushe J."/>
            <person name="Picardeau M."/>
            <person name="Werts C."/>
            <person name="Goarant C."/>
            <person name="Vinetz J.M."/>
            <person name="Sutton G.G."/>
            <person name="Nierman W.C."/>
            <person name="Fouts D.E."/>
        </authorList>
    </citation>
    <scope>NUCLEOTIDE SEQUENCE [LARGE SCALE GENOMIC DNA]</scope>
    <source>
        <strain evidence="2 3">200701203</strain>
    </source>
</reference>
<evidence type="ECO:0000259" key="1">
    <source>
        <dbReference type="Pfam" id="PF25917"/>
    </source>
</evidence>
<proteinExistence type="predicted"/>
<dbReference type="EMBL" id="AKWO02000021">
    <property type="protein sequence ID" value="EMG01570.1"/>
    <property type="molecule type" value="Genomic_DNA"/>
</dbReference>
<dbReference type="Gene3D" id="2.40.50.100">
    <property type="match status" value="1"/>
</dbReference>
<gene>
    <name evidence="2" type="ORF">LEP1GSC123_2211</name>
</gene>
<dbReference type="InterPro" id="IPR011053">
    <property type="entry name" value="Single_hybrid_motif"/>
</dbReference>
<feature type="domain" description="Multidrug resistance protein MdtA-like barrel-sandwich hybrid" evidence="1">
    <location>
        <begin position="31"/>
        <end position="68"/>
    </location>
</feature>
<dbReference type="AlphaFoldDB" id="M3HVI3"/>
<dbReference type="BioCyc" id="LBOR1193007:G11KN-4329-MONOMER"/>
<dbReference type="InterPro" id="IPR058625">
    <property type="entry name" value="MdtA-like_BSH"/>
</dbReference>
<dbReference type="Pfam" id="PF25917">
    <property type="entry name" value="BSH_RND"/>
    <property type="match status" value="1"/>
</dbReference>
<evidence type="ECO:0000313" key="3">
    <source>
        <dbReference type="Proteomes" id="UP000011783"/>
    </source>
</evidence>
<name>M3HVI3_LEPBO</name>
<dbReference type="SUPFAM" id="SSF51230">
    <property type="entry name" value="Single hybrid motif"/>
    <property type="match status" value="1"/>
</dbReference>
<comment type="caution">
    <text evidence="2">The sequence shown here is derived from an EMBL/GenBank/DDBJ whole genome shotgun (WGS) entry which is preliminary data.</text>
</comment>
<organism evidence="2 3">
    <name type="scientific">Leptospira borgpetersenii str. 200701203</name>
    <dbReference type="NCBI Taxonomy" id="1193007"/>
    <lineage>
        <taxon>Bacteria</taxon>
        <taxon>Pseudomonadati</taxon>
        <taxon>Spirochaetota</taxon>
        <taxon>Spirochaetia</taxon>
        <taxon>Leptospirales</taxon>
        <taxon>Leptospiraceae</taxon>
        <taxon>Leptospira</taxon>
    </lineage>
</organism>
<sequence length="84" mass="9274">MDSVIVKGISVYPEKINPAIYALGSVDFLDKVDIVSKTAGNIVEIKAKEGEKVKKGDVLLHIDTLQLELERKKTNPHYKAPSLL</sequence>
<dbReference type="Proteomes" id="UP000011783">
    <property type="component" value="Unassembled WGS sequence"/>
</dbReference>